<feature type="compositionally biased region" description="Polar residues" evidence="3">
    <location>
        <begin position="2641"/>
        <end position="2656"/>
    </location>
</feature>
<dbReference type="SMART" id="SM00238">
    <property type="entry name" value="BIR"/>
    <property type="match status" value="1"/>
</dbReference>
<dbReference type="SUPFAM" id="SSF57924">
    <property type="entry name" value="Inhibitor of apoptosis (IAP) repeat"/>
    <property type="match status" value="1"/>
</dbReference>
<keyword evidence="6" id="KW-1185">Reference proteome</keyword>
<feature type="region of interest" description="Disordered" evidence="3">
    <location>
        <begin position="466"/>
        <end position="488"/>
    </location>
</feature>
<dbReference type="Pfam" id="PF00179">
    <property type="entry name" value="UQ_con"/>
    <property type="match status" value="1"/>
</dbReference>
<accession>A0ABN8AW03</accession>
<gene>
    <name evidence="5" type="ORF">CHILSU_LOCUS3549</name>
</gene>
<dbReference type="InterPro" id="IPR016135">
    <property type="entry name" value="UBQ-conjugating_enzyme/RWD"/>
</dbReference>
<feature type="domain" description="UBC core" evidence="4">
    <location>
        <begin position="4141"/>
        <end position="4308"/>
    </location>
</feature>
<feature type="compositionally biased region" description="Low complexity" evidence="3">
    <location>
        <begin position="3926"/>
        <end position="3936"/>
    </location>
</feature>
<organism evidence="5 6">
    <name type="scientific">Chilo suppressalis</name>
    <name type="common">Asiatic rice borer moth</name>
    <dbReference type="NCBI Taxonomy" id="168631"/>
    <lineage>
        <taxon>Eukaryota</taxon>
        <taxon>Metazoa</taxon>
        <taxon>Ecdysozoa</taxon>
        <taxon>Arthropoda</taxon>
        <taxon>Hexapoda</taxon>
        <taxon>Insecta</taxon>
        <taxon>Pterygota</taxon>
        <taxon>Neoptera</taxon>
        <taxon>Endopterygota</taxon>
        <taxon>Lepidoptera</taxon>
        <taxon>Glossata</taxon>
        <taxon>Ditrysia</taxon>
        <taxon>Pyraloidea</taxon>
        <taxon>Crambidae</taxon>
        <taxon>Crambinae</taxon>
        <taxon>Chilo</taxon>
    </lineage>
</organism>
<name>A0ABN8AW03_CHISP</name>
<feature type="compositionally biased region" description="Low complexity" evidence="3">
    <location>
        <begin position="2317"/>
        <end position="2329"/>
    </location>
</feature>
<feature type="region of interest" description="Disordered" evidence="3">
    <location>
        <begin position="3627"/>
        <end position="3647"/>
    </location>
</feature>
<feature type="region of interest" description="Disordered" evidence="3">
    <location>
        <begin position="764"/>
        <end position="790"/>
    </location>
</feature>
<dbReference type="SUPFAM" id="SSF54495">
    <property type="entry name" value="UBC-like"/>
    <property type="match status" value="1"/>
</dbReference>
<dbReference type="InterPro" id="IPR022103">
    <property type="entry name" value="BIRC6"/>
</dbReference>
<dbReference type="PROSITE" id="PS50127">
    <property type="entry name" value="UBC_2"/>
    <property type="match status" value="1"/>
</dbReference>
<evidence type="ECO:0000256" key="2">
    <source>
        <dbReference type="ARBA" id="ARBA00022786"/>
    </source>
</evidence>
<feature type="region of interest" description="Disordered" evidence="3">
    <location>
        <begin position="1952"/>
        <end position="1994"/>
    </location>
</feature>
<sequence>MGDDSLILREDGYIRMNFPVTSLTYHSNLNIILVKTDVGGVHVLDVNSGVILQSSCLSADDGGTLGVEYAAGADRVFVWDGSGVGARTDYNGVLLLHTALQRPLKSSKPDKIIRIELVLSEAVLLYQCLQSLDAHSIDGLTDFINELKNSIDAEPVRKGVKAQKWSTVTICLPQSTVRLVTTGVVQELKGQNRRIPALAIASAVGQRANELVPRSRDEEARPLMYSEAERKETFKRWPHMDYKWALPARMAQAGFYHQPTPSGDDRAMCFTCLVCLVCWEKSDEPWVEHERHSPNCPFVRGEYTHNVPISVSNATACAVPCANVKVVSKGNSGDLIACGTVEGGHNIVNIWKFDCGLKLVKFIHLSPYDSIFSGILCTDLDKVWSTGLEKDTSTYDFELTAMSFVGMTSQQEAYPQAQSTENTEKENTNNKAKPSLICAITITRTNTAPSNQPIQEDSSKALFDSGVDKSKQSVQAMNDQNEAKSNQTPTDKMLFLLTYDIHSSLGGSITTVVHTSNSSGNSKHGGSKKVLTVARKDDANIYDEVYFQYSDEDTELPQCTSSLMDEQISNVINLNASSSKEDCKIWEPKKINFTKHSKVLPPPPPTALLPELPESGQGSMLDFVGKISQLKSWKSGNLESVGTKLADQTDAVLQADPITHYLNMNGPLEISDLKWYEGGDGTEKIKVTTFGGTKVKAQTVSNSNNDGFDSDPPQEEVTQAVAIQCLSLPTKLNLRDDSKVTHLLPTEDKEHLLVVISSIEPDKVKVEEETDGDGDTKMDVDETSDQTDKDSSDTKAYFLLYKINIKTSVFTLEDNPVTVKELPFNESPVDLCLLPKDKHDQYSFAVVGVDGNLRLYSLPDFRMLSEKRVPKGQFTSVTFCASVERLSVSTKYGMIYFYALNNGEQDSTGDADEDEFANIDFDMLQKAPRDEVCGPTPAPVIIANKTELDVNDLETMISLTGSYGTNTTVPYSAVVPGFWCELSPAQRSRSDHQNNRTWRLQSSTWDEHVLELTLPYSASLAHIEFGFTLHTACSTNLPIIQVTLLKQNLHGLGYKKDASFGHRSDSPVHISVDADNATTLENPVNSEEYLQAHNAEILAGPLLLSSGLDLTQQSGTLILTSPRLHRARGRTFLIHIKSLFDPAKDMAKGPAKSSDNGSKKSGFIGCDWLHQISLTVRASPPSDVPMERQQRIAMLESNAFLNTLCEIAVGSGNSEKRKLALDLLIWTVSIRLQRMRTAKSEKGKSKEASNPVEMQQLECVRTIERHTDALVKNCILCSNRSVAKKCVKIMLITSEGVKQLPKPWKCTFEQTLMSSVSACIPYLGACESPGALRWLAALAQHTTQRAAAADLVRNCLALLERTARCLRDRADVYHQLLRARFGLYGLPLERTIFAAEVPELGRGSSTPVTYASVLTGDSATPPSAKTDCQLKDLLNLPPDIASPTDSKTPPVSVAAWAQNNGVGVFGAGLSEAMPLHVTCHVASDGTKLESTGARHHPAVVSSFPGGFGGADPNQLWSVVKEGQTKQTSQDPDSLEDVESSLMECDPQEKLEFSEEKLFKEQEQCNIPWAALVTRPPQHTLVVERMHSGARRYIVLDFGHAVRLTDVIIPSCSDLVTLCIDIWVVGEETDCVKLAFATDIATKHLVLTDIQPPPLCRYMKITTIGRYGMSAMKCKIPLGWFYGEIAEIANVQPSVNALNALQQDLSCRFRLATGKLMDLLNPYLELYNGNAAHMMAYLNIANDTDHNVVAAYQECIELQQQMHTCNNILKKLQNAPDCNPKLLEMVNKGKITSEALLERASTDKLTVISENIVDMLLYFFFQLGDVPHEPVGEAWCRNVCPVSWECGGRAGAALATLVARLCGSARWWGPYLADTLAAALAHADAPPRALDRCLVLVMYMCRKSLFAQADPEQGVAAALAERALALVRAPRPQPALTAALLTALAAALDAAAATPASSPSSPRHNRWDWVTGGRVGSGGGESSSSSSPRTTECKLHRRKLHKKLLHQMQELEAARRGTQVAIEDQQRVRFSLKARMAMVGKRSDSSSKTESGGVEVRTARPLPASLASALGAALVQHMLYADSSTDGDALLLCAKVVGRLCAVCGGAGLLDPASILGLARLAVTLPPWPRHALTTLLQDLVEYESGNSSGSTPSVTDEAWSAPGSSRLSRPSHRPKGATVADSSTKMLFADALADSFGLAKSSNFSKPKVAQQDSIKDIDIDEQLTQVTESDDSDTEEKVEQYFLDAVKKETRSKPCIDNSASVVSVCCDARVESGAGGAGAAAEALARRALLATGGALARALRAHTPSPPPRPPAPVTATATAASAATPTRHHPPLTHTLYDVFRHLALEFHTQMDCTFMENVVALWLTLNGSAWGGGAWSLATLAVPADAPRVRLASDTVNALLHSLCTLENISLRCWVLSMQALAWITTLPLQMEGSTQTMGRVILECEHFVPAVVKFITMNVNNDGAVVSSEPYLGGASIGAGAGAASALHSVISRVVCARGACGALAALRMVALVWRGDAGHAYDLQATLLRLAHPMLQLLPARHTPHAAALIHTVAQLSCAWVRESSGGRWSGGSEARLSGLLADVLGGAAVGRRAPLRRAVLAQLLHYCRKLLAAPAAPASHAAPSASSPSSSSEQSQTDESKAQQQEATNVEDERKQQAARTPCHADTVLQHPHIMQRFYKTLSMCDGMNSLLLNSGMSSEPSGEYSSLKEEVFWLVATIPNVAANPAAMVSSLIEFLRKEEIVHLSQAMQQLIIRLLDKPEALSAFIEAGGLELAIEKLTACHQSGPSNSQGLVSSLMNYLKLPHQLVNLSTPASGKKSQPPVIETANGLVNIAPLCTVSCGNPTAQAADVLLEGGGSRGSCAARRVRAAAWSYHFFSADDTSLALTLTLPYAALLHELQLQPHLTSLATCPGAVGVEAGCGGTVAPLGPPQVTTGMTFIRLALARPVVCSTVQLRLYRPRDSANMGLLQLRLLVAPAFSPNLCPPPSKLAANNWACVISACSRARLSPARWECLTGAGAVSALCACVVGGGPAAHHAHHALLAAAARAPPGPARLLAALLNMDAHAHAHEFQVSNSSTSGASGTGTSGGGSMSSVCELIRQVCGRCPSGAVHAYLQWLSAAAETWLREQKPPSAALTHTLATVLWSLKEEKTLENLEELITDDLFELVYTWVKDVPESSLLKKSLDAILCSMCYIRPELFKMLLEQMDIPIDHVESMEGLTDDTKVSAVPMVESQECDSSVAWRLRGWQLQSVAAAAMSPDATLALLRSRLPAAVVRALAEYSEAKLELIKKQLSSSEDVTMVDLEKEERSPIKTELPSMKSVCQLVEFLRALCSDRRLKDWLGTAGSCFWQPLLMLLCYPRPAESTWQEGAQYAQLEENTIRLFAELNICHPANQKLFAHTLHRILESLHCTGPEGISGFTRALILRLVVSGERVRVALVWGGGVRARALPPHPAARARHTLTLPLATTVRALLAEHRPPLPIVDDAAKMCVNPSSSGVGSILRSASDTAIMTVADAWELSLAAASASKDKRVKDVKNTSLKQQNHKKRQLKNNNEPSVLSVTDELIETTIRVQVPGLEGFIPGHTTLAQLVEAAPHVFGPHLTLTLHLNTDGEVWSGPTWEPSPSTTSAGTGADGSRARCSGLVLREFGACGGLALVAARLPRPHAPPLAPPAAPPHHDLDWVKLDDPYEEVVELGVSSGSSALGVEDGGCAGVPAHALAALGLLLKLPRYADALLDEGARAVHLLRLLLGVTHTEDGRSIVVSGGSGSSGGAWSLGTLPFLVVSRLLEGAGDVSSAEALALRRALLALGAVRLVLACLSVFTHHRPASSDNSQASNGSSGKSEEKSQLYWAKGTGFGTGSTQQSWNVEQALVRQRTEEEHVTVLLQVLASYMNPGEKWPPEENSPEEEPPPAPASSSTTDANDSTDSEPHHLPLEFIDLVAASSLVPAICSYLRNDSVLDMSRHIPLYVCVLRCARALLALRSRRLSGALRPLPRLLHQMSRTTNSYAAKLRMSKKNLFGKMTYSQRFSTSSNSELSEEDEGLAALIADIQATSALVCRTEGEGGGEGGGVPRALSGATREARYLDLMRTMQFETFEMIAECPESGFRFTVPYHFEGAVRAAGARAAPARMKRLAQEAATLATSLPLSYSSSVFVRTDTDRLDVMKVLITGPSDTPYANGCFVLDVYFPAEYPAVPMLINLETTGRHSVRFNPNLYNDGKVCLSVLNTWHGRPEEKWNAHTSSFLQVLVSIQSLILVPEPYFNEPGYERSRGTSVGTSASLEYNSNIYQACVRWAMLDHLRSPEPCFKEVIQTHFWIKRNEIMQTVANWITELEGQSGDERTQRTIQLNLMALKRHYVKLQEELAKLSAPRGLEELDEPFTLPAAPAPTPAPDDIDHDMEKIVAQVLD</sequence>
<dbReference type="PANTHER" id="PTHR46116:SF39">
    <property type="entry name" value="BACULOVIRAL IAP REPEAT-CONTAINING PROTEIN 6"/>
    <property type="match status" value="1"/>
</dbReference>
<dbReference type="InterPro" id="IPR000608">
    <property type="entry name" value="UBC"/>
</dbReference>
<keyword evidence="1" id="KW-0808">Transferase</keyword>
<dbReference type="InterPro" id="IPR036322">
    <property type="entry name" value="WD40_repeat_dom_sf"/>
</dbReference>
<feature type="region of interest" description="Disordered" evidence="3">
    <location>
        <begin position="411"/>
        <end position="430"/>
    </location>
</feature>
<evidence type="ECO:0000313" key="6">
    <source>
        <dbReference type="Proteomes" id="UP001153292"/>
    </source>
</evidence>
<dbReference type="CDD" id="cd23810">
    <property type="entry name" value="UBCc_BIRC6"/>
    <property type="match status" value="1"/>
</dbReference>
<dbReference type="CDD" id="cd00022">
    <property type="entry name" value="BIR"/>
    <property type="match status" value="1"/>
</dbReference>
<feature type="compositionally biased region" description="Low complexity" evidence="3">
    <location>
        <begin position="3840"/>
        <end position="3852"/>
    </location>
</feature>
<keyword evidence="2" id="KW-0833">Ubl conjugation pathway</keyword>
<dbReference type="Gene3D" id="1.10.1170.10">
    <property type="entry name" value="Inhibitor Of Apoptosis Protein (2mihbC-IAP-1), Chain A"/>
    <property type="match status" value="1"/>
</dbReference>
<evidence type="ECO:0000259" key="4">
    <source>
        <dbReference type="PROSITE" id="PS50127"/>
    </source>
</evidence>
<dbReference type="PROSITE" id="PS50143">
    <property type="entry name" value="BIR_REPEAT_2"/>
    <property type="match status" value="1"/>
</dbReference>
<feature type="compositionally biased region" description="Polar residues" evidence="3">
    <location>
        <begin position="2144"/>
        <end position="2154"/>
    </location>
</feature>
<evidence type="ECO:0000313" key="5">
    <source>
        <dbReference type="EMBL" id="CAH0400359.1"/>
    </source>
</evidence>
<feature type="region of interest" description="Disordered" evidence="3">
    <location>
        <begin position="2626"/>
        <end position="2672"/>
    </location>
</feature>
<evidence type="ECO:0000256" key="1">
    <source>
        <dbReference type="ARBA" id="ARBA00022679"/>
    </source>
</evidence>
<reference evidence="5" key="1">
    <citation type="submission" date="2021-12" db="EMBL/GenBank/DDBJ databases">
        <authorList>
            <person name="King R."/>
        </authorList>
    </citation>
    <scope>NUCLEOTIDE SEQUENCE</scope>
</reference>
<dbReference type="SMART" id="SM00212">
    <property type="entry name" value="UBCc"/>
    <property type="match status" value="1"/>
</dbReference>
<dbReference type="Proteomes" id="UP001153292">
    <property type="component" value="Chromosome 17"/>
</dbReference>
<dbReference type="PANTHER" id="PTHR46116">
    <property type="entry name" value="(E3-INDEPENDENT) E2 UBIQUITIN-CONJUGATING ENZYME"/>
    <property type="match status" value="1"/>
</dbReference>
<evidence type="ECO:0000256" key="3">
    <source>
        <dbReference type="SAM" id="MobiDB-lite"/>
    </source>
</evidence>
<feature type="compositionally biased region" description="Low complexity" evidence="3">
    <location>
        <begin position="2626"/>
        <end position="2640"/>
    </location>
</feature>
<feature type="region of interest" description="Disordered" evidence="3">
    <location>
        <begin position="2303"/>
        <end position="2331"/>
    </location>
</feature>
<feature type="region of interest" description="Disordered" evidence="3">
    <location>
        <begin position="3837"/>
        <end position="3856"/>
    </location>
</feature>
<feature type="region of interest" description="Disordered" evidence="3">
    <location>
        <begin position="2143"/>
        <end position="2179"/>
    </location>
</feature>
<dbReference type="Gene3D" id="3.10.110.10">
    <property type="entry name" value="Ubiquitin Conjugating Enzyme"/>
    <property type="match status" value="1"/>
</dbReference>
<feature type="compositionally biased region" description="Basic and acidic residues" evidence="3">
    <location>
        <begin position="774"/>
        <end position="790"/>
    </location>
</feature>
<feature type="region of interest" description="Disordered" evidence="3">
    <location>
        <begin position="3544"/>
        <end position="3567"/>
    </location>
</feature>
<dbReference type="Pfam" id="PF12356">
    <property type="entry name" value="BIRC6"/>
    <property type="match status" value="1"/>
</dbReference>
<dbReference type="Pfam" id="PF00653">
    <property type="entry name" value="BIR"/>
    <property type="match status" value="1"/>
</dbReference>
<feature type="compositionally biased region" description="Pro residues" evidence="3">
    <location>
        <begin position="2307"/>
        <end position="2316"/>
    </location>
</feature>
<feature type="compositionally biased region" description="Polar residues" evidence="3">
    <location>
        <begin position="472"/>
        <end position="488"/>
    </location>
</feature>
<dbReference type="EMBL" id="OU963910">
    <property type="protein sequence ID" value="CAH0400359.1"/>
    <property type="molecule type" value="Genomic_DNA"/>
</dbReference>
<protein>
    <recommendedName>
        <fullName evidence="4">UBC core domain-containing protein</fullName>
    </recommendedName>
</protein>
<feature type="compositionally biased region" description="Low complexity" evidence="3">
    <location>
        <begin position="1952"/>
        <end position="1961"/>
    </location>
</feature>
<proteinExistence type="predicted"/>
<feature type="region of interest" description="Disordered" evidence="3">
    <location>
        <begin position="3907"/>
        <end position="3941"/>
    </location>
</feature>
<dbReference type="SUPFAM" id="SSF50978">
    <property type="entry name" value="WD40 repeat-like"/>
    <property type="match status" value="1"/>
</dbReference>
<dbReference type="InterPro" id="IPR001370">
    <property type="entry name" value="BIR_rpt"/>
</dbReference>